<keyword evidence="13" id="KW-1185">Reference proteome</keyword>
<evidence type="ECO:0000256" key="10">
    <source>
        <dbReference type="SAM" id="MobiDB-lite"/>
    </source>
</evidence>
<evidence type="ECO:0000313" key="12">
    <source>
        <dbReference type="EMBL" id="KAE9523985.1"/>
    </source>
</evidence>
<evidence type="ECO:0000256" key="1">
    <source>
        <dbReference type="ARBA" id="ARBA00004123"/>
    </source>
</evidence>
<evidence type="ECO:0000313" key="13">
    <source>
        <dbReference type="Proteomes" id="UP000475862"/>
    </source>
</evidence>
<proteinExistence type="predicted"/>
<name>A0A6G0T0V9_APHGL</name>
<protein>
    <recommendedName>
        <fullName evidence="11">Zinc-finger domain-containing protein</fullName>
    </recommendedName>
</protein>
<organism evidence="12 13">
    <name type="scientific">Aphis glycines</name>
    <name type="common">Soybean aphid</name>
    <dbReference type="NCBI Taxonomy" id="307491"/>
    <lineage>
        <taxon>Eukaryota</taxon>
        <taxon>Metazoa</taxon>
        <taxon>Ecdysozoa</taxon>
        <taxon>Arthropoda</taxon>
        <taxon>Hexapoda</taxon>
        <taxon>Insecta</taxon>
        <taxon>Pterygota</taxon>
        <taxon>Neoptera</taxon>
        <taxon>Paraneoptera</taxon>
        <taxon>Hemiptera</taxon>
        <taxon>Sternorrhyncha</taxon>
        <taxon>Aphidomorpha</taxon>
        <taxon>Aphidoidea</taxon>
        <taxon>Aphididae</taxon>
        <taxon>Aphidini</taxon>
        <taxon>Aphis</taxon>
        <taxon>Aphis</taxon>
    </lineage>
</organism>
<sequence>MSWAVNEGASTSATLTEYERMLLELAVNEGASTSAALSKYDILGREEASPSAALSKYDILGQEETSPSAALSKYDILGQEETSPPAALSKYDILGQEEASPSAALSKYDILGREEAPPSAALSEYELLRLENMKKLQQEVGDLFNNTVQSAQKLNKNLKFRSRRKPAYRPGQRIKLFSKLEKPSNMKKTQGEDIRRSLRDKRKRIKYDSNKENNDGKNKKRRQRYNHQKKFPLNKPKGLKRKFSRKVPRLDVSNVTQEMLDNIVYSSVGKKYSTDEGTTCHQCRQKTMDQKSYCRNKSCNGMRGMFCGFCLGRRYGEDVAEALLNPLWTCPPCLGRCNCSICRRDQGKDPTGQLAQVAKAKGYNSVYDLLRTIEKEPDNTNENPIDKCEPKNCNSVENNIELQNSDLIVLTSNQSNINNLNDEAVFVESNANNKLEQLKSKKNNYCGIKDEEQCNSENYIVEPRETSEMIIDKLYKKFILST</sequence>
<feature type="compositionally biased region" description="Basic and acidic residues" evidence="10">
    <location>
        <begin position="179"/>
        <end position="197"/>
    </location>
</feature>
<dbReference type="Pfam" id="PF10497">
    <property type="entry name" value="zf-4CXXC_R1"/>
    <property type="match status" value="1"/>
</dbReference>
<keyword evidence="6" id="KW-0832">Ubl conjugation</keyword>
<dbReference type="InterPro" id="IPR018866">
    <property type="entry name" value="Znf-4CXXC_R1"/>
</dbReference>
<gene>
    <name evidence="12" type="ORF">AGLY_015632</name>
</gene>
<feature type="region of interest" description="Disordered" evidence="10">
    <location>
        <begin position="179"/>
        <end position="236"/>
    </location>
</feature>
<dbReference type="GO" id="GO:0006355">
    <property type="term" value="P:regulation of DNA-templated transcription"/>
    <property type="evidence" value="ECO:0007669"/>
    <property type="project" value="InterPro"/>
</dbReference>
<keyword evidence="3" id="KW-0963">Cytoplasm</keyword>
<dbReference type="OrthoDB" id="298344at2759"/>
<keyword evidence="5" id="KW-0597">Phosphoprotein</keyword>
<reference evidence="12 13" key="1">
    <citation type="submission" date="2019-08" db="EMBL/GenBank/DDBJ databases">
        <title>The genome of the soybean aphid Biotype 1, its phylome, world population structure and adaptation to the North American continent.</title>
        <authorList>
            <person name="Giordano R."/>
            <person name="Donthu R.K."/>
            <person name="Hernandez A.G."/>
            <person name="Wright C.L."/>
            <person name="Zimin A.V."/>
        </authorList>
    </citation>
    <scope>NUCLEOTIDE SEQUENCE [LARGE SCALE GENOMIC DNA]</scope>
    <source>
        <tissue evidence="12">Whole aphids</tissue>
    </source>
</reference>
<keyword evidence="8" id="KW-0804">Transcription</keyword>
<dbReference type="GO" id="GO:0005737">
    <property type="term" value="C:cytoplasm"/>
    <property type="evidence" value="ECO:0007669"/>
    <property type="project" value="UniProtKB-SubCell"/>
</dbReference>
<evidence type="ECO:0000256" key="9">
    <source>
        <dbReference type="ARBA" id="ARBA00023242"/>
    </source>
</evidence>
<feature type="compositionally biased region" description="Basic and acidic residues" evidence="10">
    <location>
        <begin position="206"/>
        <end position="217"/>
    </location>
</feature>
<comment type="subcellular location">
    <subcellularLocation>
        <location evidence="2">Cytoplasm</location>
    </subcellularLocation>
    <subcellularLocation>
        <location evidence="1">Nucleus</location>
    </subcellularLocation>
</comment>
<dbReference type="EMBL" id="VYZN01000074">
    <property type="protein sequence ID" value="KAE9523985.1"/>
    <property type="molecule type" value="Genomic_DNA"/>
</dbReference>
<evidence type="ECO:0000256" key="8">
    <source>
        <dbReference type="ARBA" id="ARBA00023163"/>
    </source>
</evidence>
<evidence type="ECO:0000259" key="11">
    <source>
        <dbReference type="Pfam" id="PF10497"/>
    </source>
</evidence>
<keyword evidence="4" id="KW-1017">Isopeptide bond</keyword>
<evidence type="ECO:0000256" key="4">
    <source>
        <dbReference type="ARBA" id="ARBA00022499"/>
    </source>
</evidence>
<feature type="compositionally biased region" description="Basic residues" evidence="10">
    <location>
        <begin position="218"/>
        <end position="236"/>
    </location>
</feature>
<dbReference type="Proteomes" id="UP000475862">
    <property type="component" value="Unassembled WGS sequence"/>
</dbReference>
<evidence type="ECO:0000256" key="3">
    <source>
        <dbReference type="ARBA" id="ARBA00022490"/>
    </source>
</evidence>
<accession>A0A6G0T0V9</accession>
<dbReference type="InterPro" id="IPR040221">
    <property type="entry name" value="CDCA7/CDA7L"/>
</dbReference>
<evidence type="ECO:0000256" key="6">
    <source>
        <dbReference type="ARBA" id="ARBA00022843"/>
    </source>
</evidence>
<keyword evidence="7" id="KW-0805">Transcription regulation</keyword>
<evidence type="ECO:0000256" key="7">
    <source>
        <dbReference type="ARBA" id="ARBA00023015"/>
    </source>
</evidence>
<dbReference type="PANTHER" id="PTHR31169:SF8">
    <property type="entry name" value="ZINC-FINGER DOMAIN OF MONOAMINE-OXIDASE A REPRESSOR R1 PROTEIN"/>
    <property type="match status" value="1"/>
</dbReference>
<dbReference type="GO" id="GO:0005634">
    <property type="term" value="C:nucleus"/>
    <property type="evidence" value="ECO:0007669"/>
    <property type="project" value="UniProtKB-SubCell"/>
</dbReference>
<dbReference type="AlphaFoldDB" id="A0A6G0T0V9"/>
<evidence type="ECO:0000256" key="2">
    <source>
        <dbReference type="ARBA" id="ARBA00004496"/>
    </source>
</evidence>
<comment type="caution">
    <text evidence="12">The sequence shown here is derived from an EMBL/GenBank/DDBJ whole genome shotgun (WGS) entry which is preliminary data.</text>
</comment>
<evidence type="ECO:0000256" key="5">
    <source>
        <dbReference type="ARBA" id="ARBA00022553"/>
    </source>
</evidence>
<dbReference type="PANTHER" id="PTHR31169">
    <property type="entry name" value="OS05G0300700 PROTEIN"/>
    <property type="match status" value="1"/>
</dbReference>
<feature type="domain" description="Zinc-finger" evidence="11">
    <location>
        <begin position="272"/>
        <end position="370"/>
    </location>
</feature>
<keyword evidence="9" id="KW-0539">Nucleus</keyword>